<protein>
    <submittedName>
        <fullName evidence="1">Uncharacterized protein</fullName>
    </submittedName>
</protein>
<proteinExistence type="predicted"/>
<keyword evidence="2" id="KW-1185">Reference proteome</keyword>
<organism evidence="1 2">
    <name type="scientific">Zarea fungicola</name>
    <dbReference type="NCBI Taxonomy" id="93591"/>
    <lineage>
        <taxon>Eukaryota</taxon>
        <taxon>Fungi</taxon>
        <taxon>Dikarya</taxon>
        <taxon>Ascomycota</taxon>
        <taxon>Pezizomycotina</taxon>
        <taxon>Sordariomycetes</taxon>
        <taxon>Hypocreomycetidae</taxon>
        <taxon>Hypocreales</taxon>
        <taxon>Cordycipitaceae</taxon>
        <taxon>Zarea</taxon>
    </lineage>
</organism>
<dbReference type="EMBL" id="JANJQO010000066">
    <property type="protein sequence ID" value="KAJ2982634.1"/>
    <property type="molecule type" value="Genomic_DNA"/>
</dbReference>
<gene>
    <name evidence="1" type="ORF">NQ176_g1256</name>
</gene>
<dbReference type="Proteomes" id="UP001143910">
    <property type="component" value="Unassembled WGS sequence"/>
</dbReference>
<reference evidence="1" key="1">
    <citation type="submission" date="2022-08" db="EMBL/GenBank/DDBJ databases">
        <title>Genome Sequence of Lecanicillium fungicola.</title>
        <authorList>
            <person name="Buettner E."/>
        </authorList>
    </citation>
    <scope>NUCLEOTIDE SEQUENCE</scope>
    <source>
        <strain evidence="1">Babe33</strain>
    </source>
</reference>
<sequence length="259" mass="29561">MLSYVMAAKIVPARAFTRFKPIMALQSHNEETVPFLDQADAPVTEVKDGRIYHEDPQRGKKTLLYSNCAILCITSCIWALILFTTVRTSDRFCNHSVGAHNQDNSPSNTSFFASHSGYLSCGHNRDEAEANGCKYDILTNHWLPGKCQDLKSIEDYQSDGSWWPYADEARTKPLKVEDLGAMDFYYTSMRDHIVHCAMLWKRQYRALAEGWKYVDSITAEAKHTDHCAMFLMKMADVEKYREEPIKVVVGKSGCHVRET</sequence>
<comment type="caution">
    <text evidence="1">The sequence shown here is derived from an EMBL/GenBank/DDBJ whole genome shotgun (WGS) entry which is preliminary data.</text>
</comment>
<evidence type="ECO:0000313" key="2">
    <source>
        <dbReference type="Proteomes" id="UP001143910"/>
    </source>
</evidence>
<accession>A0ACC1NUA1</accession>
<evidence type="ECO:0000313" key="1">
    <source>
        <dbReference type="EMBL" id="KAJ2982634.1"/>
    </source>
</evidence>
<name>A0ACC1NUA1_9HYPO</name>